<comment type="caution">
    <text evidence="1">The sequence shown here is derived from an EMBL/GenBank/DDBJ whole genome shotgun (WGS) entry which is preliminary data.</text>
</comment>
<dbReference type="EMBL" id="MHTB01000039">
    <property type="protein sequence ID" value="OHA54747.1"/>
    <property type="molecule type" value="Genomic_DNA"/>
</dbReference>
<proteinExistence type="predicted"/>
<reference evidence="1 2" key="1">
    <citation type="journal article" date="2016" name="Nat. Commun.">
        <title>Thousands of microbial genomes shed light on interconnected biogeochemical processes in an aquifer system.</title>
        <authorList>
            <person name="Anantharaman K."/>
            <person name="Brown C.T."/>
            <person name="Hug L.A."/>
            <person name="Sharon I."/>
            <person name="Castelle C.J."/>
            <person name="Probst A.J."/>
            <person name="Thomas B.C."/>
            <person name="Singh A."/>
            <person name="Wilkins M.J."/>
            <person name="Karaoz U."/>
            <person name="Brodie E.L."/>
            <person name="Williams K.H."/>
            <person name="Hubbard S.S."/>
            <person name="Banfield J.F."/>
        </authorList>
    </citation>
    <scope>NUCLEOTIDE SEQUENCE [LARGE SCALE GENOMIC DNA]</scope>
</reference>
<evidence type="ECO:0000313" key="1">
    <source>
        <dbReference type="EMBL" id="OHA54747.1"/>
    </source>
</evidence>
<sequence>MNAGFSNARMSEFLPLTTLYLPSFGRVVMLGKKGSPSAPSCDYAGRGSGAFVFAACLDAEFPFGLLPVSICARKFQTGGGWEINLD</sequence>
<dbReference type="Proteomes" id="UP000178936">
    <property type="component" value="Unassembled WGS sequence"/>
</dbReference>
<name>A0A1G2Q2E8_9BACT</name>
<organism evidence="1 2">
    <name type="scientific">Candidatus Veblenbacteria bacterium RIFOXYA2_FULL_43_9</name>
    <dbReference type="NCBI Taxonomy" id="1802425"/>
    <lineage>
        <taxon>Bacteria</taxon>
        <taxon>Candidatus Vebleniibacteriota</taxon>
    </lineage>
</organism>
<dbReference type="AlphaFoldDB" id="A0A1G2Q2E8"/>
<accession>A0A1G2Q2E8</accession>
<gene>
    <name evidence="1" type="ORF">A2226_03885</name>
</gene>
<protein>
    <submittedName>
        <fullName evidence="1">Uncharacterized protein</fullName>
    </submittedName>
</protein>
<evidence type="ECO:0000313" key="2">
    <source>
        <dbReference type="Proteomes" id="UP000178936"/>
    </source>
</evidence>